<feature type="transmembrane region" description="Helical" evidence="7">
    <location>
        <begin position="282"/>
        <end position="305"/>
    </location>
</feature>
<dbReference type="AlphaFoldDB" id="A0A849HMU4"/>
<dbReference type="Proteomes" id="UP000588586">
    <property type="component" value="Unassembled WGS sequence"/>
</dbReference>
<dbReference type="SUPFAM" id="SSF161098">
    <property type="entry name" value="MetI-like"/>
    <property type="match status" value="1"/>
</dbReference>
<dbReference type="CDD" id="cd06261">
    <property type="entry name" value="TM_PBP2"/>
    <property type="match status" value="1"/>
</dbReference>
<reference evidence="9 10" key="1">
    <citation type="submission" date="2020-04" db="EMBL/GenBank/DDBJ databases">
        <title>Knoellia sp. isolate from air conditioner.</title>
        <authorList>
            <person name="Chea S."/>
            <person name="Kim D.-U."/>
        </authorList>
    </citation>
    <scope>NUCLEOTIDE SEQUENCE [LARGE SCALE GENOMIC DNA]</scope>
    <source>
        <strain evidence="9 10">DB2414S</strain>
    </source>
</reference>
<dbReference type="Pfam" id="PF19300">
    <property type="entry name" value="BPD_transp_1_N"/>
    <property type="match status" value="1"/>
</dbReference>
<comment type="caution">
    <text evidence="9">The sequence shown here is derived from an EMBL/GenBank/DDBJ whole genome shotgun (WGS) entry which is preliminary data.</text>
</comment>
<keyword evidence="10" id="KW-1185">Reference proteome</keyword>
<name>A0A849HMU4_9MICO</name>
<sequence length="315" mass="34084">MIRPALTRLASLFGVLLVVSMLVFFLGSLIPGDLASVIVGHEGATPEQFERVRRELGLDQPLIVQYLNWLGNAVTGDFGTSPITAREVSADIAQQFPVSLELALLCLVTSTVIGVPVGIKAAVSNKGWVDAAMRASLLVMFSVPVFVVGILLLLFASAFAPDLFNVTYVPWQQDLVGNLRSMALPVATITLPFAAMTMQMTRSATLEVLSDPYITTARAVGVKRRRVHYVHALRNALPPVVTFLGFQFGVMMGGLLVVEQIFSLPGLGRGMLDAINNRDYPSVTAITMVFAAVFVVVNAAIDLLYPVLDPRQRSR</sequence>
<comment type="subcellular location">
    <subcellularLocation>
        <location evidence="1 7">Cell membrane</location>
        <topology evidence="1 7">Multi-pass membrane protein</topology>
    </subcellularLocation>
</comment>
<organism evidence="9 10">
    <name type="scientific">Knoellia koreensis</name>
    <dbReference type="NCBI Taxonomy" id="2730921"/>
    <lineage>
        <taxon>Bacteria</taxon>
        <taxon>Bacillati</taxon>
        <taxon>Actinomycetota</taxon>
        <taxon>Actinomycetes</taxon>
        <taxon>Micrococcales</taxon>
        <taxon>Intrasporangiaceae</taxon>
        <taxon>Knoellia</taxon>
    </lineage>
</organism>
<dbReference type="InterPro" id="IPR045621">
    <property type="entry name" value="BPD_transp_1_N"/>
</dbReference>
<feature type="transmembrane region" description="Helical" evidence="7">
    <location>
        <begin position="12"/>
        <end position="30"/>
    </location>
</feature>
<evidence type="ECO:0000256" key="1">
    <source>
        <dbReference type="ARBA" id="ARBA00004651"/>
    </source>
</evidence>
<feature type="transmembrane region" description="Helical" evidence="7">
    <location>
        <begin position="240"/>
        <end position="262"/>
    </location>
</feature>
<comment type="similarity">
    <text evidence="7">Belongs to the binding-protein-dependent transport system permease family.</text>
</comment>
<evidence type="ECO:0000256" key="7">
    <source>
        <dbReference type="RuleBase" id="RU363032"/>
    </source>
</evidence>
<keyword evidence="2 7" id="KW-0813">Transport</keyword>
<dbReference type="GO" id="GO:0005886">
    <property type="term" value="C:plasma membrane"/>
    <property type="evidence" value="ECO:0007669"/>
    <property type="project" value="UniProtKB-SubCell"/>
</dbReference>
<protein>
    <submittedName>
        <fullName evidence="9">ABC transporter permease</fullName>
    </submittedName>
</protein>
<evidence type="ECO:0000313" key="9">
    <source>
        <dbReference type="EMBL" id="NNM47711.1"/>
    </source>
</evidence>
<feature type="transmembrane region" description="Helical" evidence="7">
    <location>
        <begin position="135"/>
        <end position="159"/>
    </location>
</feature>
<dbReference type="Pfam" id="PF00528">
    <property type="entry name" value="BPD_transp_1"/>
    <property type="match status" value="1"/>
</dbReference>
<evidence type="ECO:0000256" key="4">
    <source>
        <dbReference type="ARBA" id="ARBA00022692"/>
    </source>
</evidence>
<proteinExistence type="inferred from homology"/>
<keyword evidence="4 7" id="KW-0812">Transmembrane</keyword>
<accession>A0A849HMU4</accession>
<gene>
    <name evidence="9" type="ORF">HJG52_17095</name>
</gene>
<feature type="domain" description="ABC transmembrane type-1" evidence="8">
    <location>
        <begin position="96"/>
        <end position="301"/>
    </location>
</feature>
<dbReference type="GO" id="GO:0055085">
    <property type="term" value="P:transmembrane transport"/>
    <property type="evidence" value="ECO:0007669"/>
    <property type="project" value="InterPro"/>
</dbReference>
<feature type="transmembrane region" description="Helical" evidence="7">
    <location>
        <begin position="102"/>
        <end position="123"/>
    </location>
</feature>
<feature type="transmembrane region" description="Helical" evidence="7">
    <location>
        <begin position="179"/>
        <end position="196"/>
    </location>
</feature>
<evidence type="ECO:0000256" key="5">
    <source>
        <dbReference type="ARBA" id="ARBA00022989"/>
    </source>
</evidence>
<keyword evidence="3" id="KW-1003">Cell membrane</keyword>
<dbReference type="PANTHER" id="PTHR43163">
    <property type="entry name" value="DIPEPTIDE TRANSPORT SYSTEM PERMEASE PROTEIN DPPB-RELATED"/>
    <property type="match status" value="1"/>
</dbReference>
<evidence type="ECO:0000259" key="8">
    <source>
        <dbReference type="PROSITE" id="PS50928"/>
    </source>
</evidence>
<keyword evidence="6 7" id="KW-0472">Membrane</keyword>
<evidence type="ECO:0000256" key="3">
    <source>
        <dbReference type="ARBA" id="ARBA00022475"/>
    </source>
</evidence>
<evidence type="ECO:0000313" key="10">
    <source>
        <dbReference type="Proteomes" id="UP000588586"/>
    </source>
</evidence>
<dbReference type="EMBL" id="JABEPQ010000004">
    <property type="protein sequence ID" value="NNM47711.1"/>
    <property type="molecule type" value="Genomic_DNA"/>
</dbReference>
<keyword evidence="5 7" id="KW-1133">Transmembrane helix</keyword>
<dbReference type="RefSeq" id="WP_171244820.1">
    <property type="nucleotide sequence ID" value="NZ_JABEPQ010000004.1"/>
</dbReference>
<evidence type="ECO:0000256" key="2">
    <source>
        <dbReference type="ARBA" id="ARBA00022448"/>
    </source>
</evidence>
<evidence type="ECO:0000256" key="6">
    <source>
        <dbReference type="ARBA" id="ARBA00023136"/>
    </source>
</evidence>
<dbReference type="PROSITE" id="PS50928">
    <property type="entry name" value="ABC_TM1"/>
    <property type="match status" value="1"/>
</dbReference>
<dbReference type="InterPro" id="IPR035906">
    <property type="entry name" value="MetI-like_sf"/>
</dbReference>
<dbReference type="Gene3D" id="1.10.3720.10">
    <property type="entry name" value="MetI-like"/>
    <property type="match status" value="1"/>
</dbReference>
<dbReference type="InterPro" id="IPR000515">
    <property type="entry name" value="MetI-like"/>
</dbReference>
<dbReference type="PANTHER" id="PTHR43163:SF6">
    <property type="entry name" value="DIPEPTIDE TRANSPORT SYSTEM PERMEASE PROTEIN DPPB-RELATED"/>
    <property type="match status" value="1"/>
</dbReference>